<dbReference type="STRING" id="297318.BK138_13690"/>
<dbReference type="EMBL" id="MRTP01000002">
    <property type="protein sequence ID" value="OMF55693.1"/>
    <property type="molecule type" value="Genomic_DNA"/>
</dbReference>
<dbReference type="InterPro" id="IPR043519">
    <property type="entry name" value="NT_sf"/>
</dbReference>
<evidence type="ECO:0000313" key="2">
    <source>
        <dbReference type="Proteomes" id="UP000187172"/>
    </source>
</evidence>
<dbReference type="Proteomes" id="UP000187172">
    <property type="component" value="Unassembled WGS sequence"/>
</dbReference>
<keyword evidence="2" id="KW-1185">Reference proteome</keyword>
<accession>A0A1R1EV03</accession>
<comment type="caution">
    <text evidence="1">The sequence shown here is derived from an EMBL/GenBank/DDBJ whole genome shotgun (WGS) entry which is preliminary data.</text>
</comment>
<gene>
    <name evidence="1" type="ORF">BK138_13690</name>
</gene>
<protein>
    <submittedName>
        <fullName evidence="1">Uncharacterized protein</fullName>
    </submittedName>
</protein>
<evidence type="ECO:0000313" key="1">
    <source>
        <dbReference type="EMBL" id="OMF55693.1"/>
    </source>
</evidence>
<dbReference type="SUPFAM" id="SSF81301">
    <property type="entry name" value="Nucleotidyltransferase"/>
    <property type="match status" value="1"/>
</dbReference>
<name>A0A1R1EV03_9BACL</name>
<proteinExistence type="predicted"/>
<reference evidence="1 2" key="1">
    <citation type="submission" date="2016-11" db="EMBL/GenBank/DDBJ databases">
        <title>Paenibacillus species isolates.</title>
        <authorList>
            <person name="Beno S.M."/>
        </authorList>
    </citation>
    <scope>NUCLEOTIDE SEQUENCE [LARGE SCALE GENOMIC DNA]</scope>
    <source>
        <strain evidence="1 2">FSL R5-0378</strain>
    </source>
</reference>
<dbReference type="RefSeq" id="WP_076170085.1">
    <property type="nucleotide sequence ID" value="NZ_MRTP01000002.1"/>
</dbReference>
<dbReference type="AlphaFoldDB" id="A0A1R1EV03"/>
<dbReference type="Gene3D" id="3.30.460.40">
    <property type="match status" value="1"/>
</dbReference>
<organism evidence="1 2">
    <name type="scientific">Paenibacillus rhizosphaerae</name>
    <dbReference type="NCBI Taxonomy" id="297318"/>
    <lineage>
        <taxon>Bacteria</taxon>
        <taxon>Bacillati</taxon>
        <taxon>Bacillota</taxon>
        <taxon>Bacilli</taxon>
        <taxon>Bacillales</taxon>
        <taxon>Paenibacillaceae</taxon>
        <taxon>Paenibacillus</taxon>
    </lineage>
</organism>
<sequence length="213" mass="23652">MQIPAELQQALHDASHALSQTSSSWLIGGSCGLLLQDVHLDKPPRDIDIYADSASVSELHHALAGRAVDQPVLSVTDQYRSVLSHYKLSRYTLELVGGFEVQAEGSHYKVEINRRLVSAGVHAKLNSIRIPLMPLSHELLFNVLRNREDRYTAIAAAMRADLQAHLPLLEDLLTDNAFQSEHIQIISQLLHTESIVRFAVSGRDSGHAGRERQ</sequence>